<evidence type="ECO:0000256" key="3">
    <source>
        <dbReference type="ARBA" id="ARBA00022737"/>
    </source>
</evidence>
<dbReference type="InParanoid" id="Q23DQ6"/>
<evidence type="ECO:0000256" key="1">
    <source>
        <dbReference type="ARBA" id="ARBA00004123"/>
    </source>
</evidence>
<dbReference type="InterPro" id="IPR045183">
    <property type="entry name" value="Ebi-like"/>
</dbReference>
<dbReference type="InterPro" id="IPR036322">
    <property type="entry name" value="WD40_repeat_dom_sf"/>
</dbReference>
<dbReference type="SUPFAM" id="SSF50978">
    <property type="entry name" value="WD40 repeat-like"/>
    <property type="match status" value="1"/>
</dbReference>
<accession>Q23DQ6</accession>
<dbReference type="EMBL" id="GG662712">
    <property type="protein sequence ID" value="EAR94699.2"/>
    <property type="molecule type" value="Genomic_DNA"/>
</dbReference>
<dbReference type="PANTHER" id="PTHR22846">
    <property type="entry name" value="WD40 REPEAT PROTEIN"/>
    <property type="match status" value="1"/>
</dbReference>
<keyword evidence="2" id="KW-0853">WD repeat</keyword>
<dbReference type="RefSeq" id="XP_001014630.2">
    <property type="nucleotide sequence ID" value="XM_001014630.3"/>
</dbReference>
<keyword evidence="6" id="KW-1185">Reference proteome</keyword>
<dbReference type="KEGG" id="tet:TTHERM_00046350"/>
<evidence type="ECO:0000256" key="2">
    <source>
        <dbReference type="ARBA" id="ARBA00022574"/>
    </source>
</evidence>
<dbReference type="SMART" id="SM00667">
    <property type="entry name" value="LisH"/>
    <property type="match status" value="1"/>
</dbReference>
<dbReference type="GO" id="GO:0003714">
    <property type="term" value="F:transcription corepressor activity"/>
    <property type="evidence" value="ECO:0007669"/>
    <property type="project" value="InterPro"/>
</dbReference>
<evidence type="ECO:0000313" key="5">
    <source>
        <dbReference type="EMBL" id="EAR94699.2"/>
    </source>
</evidence>
<evidence type="ECO:0000313" key="6">
    <source>
        <dbReference type="Proteomes" id="UP000009168"/>
    </source>
</evidence>
<proteinExistence type="predicted"/>
<dbReference type="GO" id="GO:0006357">
    <property type="term" value="P:regulation of transcription by RNA polymerase II"/>
    <property type="evidence" value="ECO:0007669"/>
    <property type="project" value="TreeGrafter"/>
</dbReference>
<gene>
    <name evidence="5" type="ORF">TTHERM_00046350</name>
</gene>
<reference evidence="6" key="1">
    <citation type="journal article" date="2006" name="PLoS Biol.">
        <title>Macronuclear genome sequence of the ciliate Tetrahymena thermophila, a model eukaryote.</title>
        <authorList>
            <person name="Eisen J.A."/>
            <person name="Coyne R.S."/>
            <person name="Wu M."/>
            <person name="Wu D."/>
            <person name="Thiagarajan M."/>
            <person name="Wortman J.R."/>
            <person name="Badger J.H."/>
            <person name="Ren Q."/>
            <person name="Amedeo P."/>
            <person name="Jones K.M."/>
            <person name="Tallon L.J."/>
            <person name="Delcher A.L."/>
            <person name="Salzberg S.L."/>
            <person name="Silva J.C."/>
            <person name="Haas B.J."/>
            <person name="Majoros W.H."/>
            <person name="Farzad M."/>
            <person name="Carlton J.M."/>
            <person name="Smith R.K. Jr."/>
            <person name="Garg J."/>
            <person name="Pearlman R.E."/>
            <person name="Karrer K.M."/>
            <person name="Sun L."/>
            <person name="Manning G."/>
            <person name="Elde N.C."/>
            <person name="Turkewitz A.P."/>
            <person name="Asai D.J."/>
            <person name="Wilkes D.E."/>
            <person name="Wang Y."/>
            <person name="Cai H."/>
            <person name="Collins K."/>
            <person name="Stewart B.A."/>
            <person name="Lee S.R."/>
            <person name="Wilamowska K."/>
            <person name="Weinberg Z."/>
            <person name="Ruzzo W.L."/>
            <person name="Wloga D."/>
            <person name="Gaertig J."/>
            <person name="Frankel J."/>
            <person name="Tsao C.-C."/>
            <person name="Gorovsky M.A."/>
            <person name="Keeling P.J."/>
            <person name="Waller R.F."/>
            <person name="Patron N.J."/>
            <person name="Cherry J.M."/>
            <person name="Stover N.A."/>
            <person name="Krieger C.J."/>
            <person name="del Toro C."/>
            <person name="Ryder H.F."/>
            <person name="Williamson S.C."/>
            <person name="Barbeau R.A."/>
            <person name="Hamilton E.P."/>
            <person name="Orias E."/>
        </authorList>
    </citation>
    <scope>NUCLEOTIDE SEQUENCE [LARGE SCALE GENOMIC DNA]</scope>
    <source>
        <strain evidence="6">SB210</strain>
    </source>
</reference>
<dbReference type="PROSITE" id="PS50896">
    <property type="entry name" value="LISH"/>
    <property type="match status" value="1"/>
</dbReference>
<dbReference type="GO" id="GO:0000118">
    <property type="term" value="C:histone deacetylase complex"/>
    <property type="evidence" value="ECO:0007669"/>
    <property type="project" value="TreeGrafter"/>
</dbReference>
<dbReference type="Proteomes" id="UP000009168">
    <property type="component" value="Unassembled WGS sequence"/>
</dbReference>
<sequence>MAIVIKQDQINLLIYKYLLEAGLQHSAYSLYNEAKIEQIYRNYENDLKAGHLIHHLERSLIFNQIESHIYFSQYCECKQPMELIKQHQCDVVQKKREIKQEIEKEREGMSLDTIGRVEGQIGTQGGIYQSNGQIHFPELDQNFLLENLCHIKIDKAQEFEIFDWNPQTSMLHLYEEKHNWIKIISYNPQSQNNHLVFQTVQIFPCVIGELLKKPKFISWESTSYSFMVIVYEDGFIQILDKNYNQINIFQIDQIDSLRALKWNPDYYNVLCLEFSEGFEIIDIPSLESIKSVTENVLQFEWVYVQKYVYLNSNFMIYLCSLTESAPLHQIQADPGTCSFSLNHNSSLIATFSQQENSVKIWTFNETQHALEFLDENDIKFYTWSKANADGQGCIMTLITEKSIKIWDVEFGEIKYSYELKETIMEYSILQGSKNQDLLILFTEDQDKYKIWIFDQNNKNRREITLNSHMESILKLDEEEMLVLLDDELMVLNIKKIENQYVNESFPPFA</sequence>
<evidence type="ECO:0000256" key="4">
    <source>
        <dbReference type="ARBA" id="ARBA00023242"/>
    </source>
</evidence>
<organism evidence="5 6">
    <name type="scientific">Tetrahymena thermophila (strain SB210)</name>
    <dbReference type="NCBI Taxonomy" id="312017"/>
    <lineage>
        <taxon>Eukaryota</taxon>
        <taxon>Sar</taxon>
        <taxon>Alveolata</taxon>
        <taxon>Ciliophora</taxon>
        <taxon>Intramacronucleata</taxon>
        <taxon>Oligohymenophorea</taxon>
        <taxon>Hymenostomatida</taxon>
        <taxon>Tetrahymenina</taxon>
        <taxon>Tetrahymenidae</taxon>
        <taxon>Tetrahymena</taxon>
    </lineage>
</organism>
<dbReference type="Gene3D" id="2.130.10.10">
    <property type="entry name" value="YVTN repeat-like/Quinoprotein amine dehydrogenase"/>
    <property type="match status" value="1"/>
</dbReference>
<dbReference type="InterPro" id="IPR015943">
    <property type="entry name" value="WD40/YVTN_repeat-like_dom_sf"/>
</dbReference>
<keyword evidence="3" id="KW-0677">Repeat</keyword>
<dbReference type="OMA" id="KLMDFHW"/>
<comment type="subcellular location">
    <subcellularLocation>
        <location evidence="1">Nucleus</location>
    </subcellularLocation>
</comment>
<dbReference type="InterPro" id="IPR006594">
    <property type="entry name" value="LisH"/>
</dbReference>
<dbReference type="PANTHER" id="PTHR22846:SF2">
    <property type="entry name" value="F-BOX-LIKE_WD REPEAT-CONTAINING PROTEIN EBI"/>
    <property type="match status" value="1"/>
</dbReference>
<dbReference type="eggNOG" id="ENOG502SMZF">
    <property type="taxonomic scope" value="Eukaryota"/>
</dbReference>
<dbReference type="AlphaFoldDB" id="Q23DQ6"/>
<keyword evidence="4" id="KW-0539">Nucleus</keyword>
<protein>
    <submittedName>
        <fullName evidence="5">LisH protein</fullName>
    </submittedName>
</protein>
<dbReference type="Gene3D" id="1.20.960.30">
    <property type="match status" value="1"/>
</dbReference>
<dbReference type="OrthoDB" id="291217at2759"/>
<dbReference type="STRING" id="312017.Q23DQ6"/>
<dbReference type="GeneID" id="7832872"/>
<dbReference type="HOGENOM" id="CLU_041234_0_0_1"/>
<name>Q23DQ6_TETTS</name>